<evidence type="ECO:0000313" key="12">
    <source>
        <dbReference type="EMBL" id="MDZ5757905.1"/>
    </source>
</evidence>
<organism evidence="12 13">
    <name type="scientific">Carnobacterium maltaromaticum</name>
    <name type="common">Carnobacterium piscicola</name>
    <dbReference type="NCBI Taxonomy" id="2751"/>
    <lineage>
        <taxon>Bacteria</taxon>
        <taxon>Bacillati</taxon>
        <taxon>Bacillota</taxon>
        <taxon>Bacilli</taxon>
        <taxon>Lactobacillales</taxon>
        <taxon>Carnobacteriaceae</taxon>
        <taxon>Carnobacterium</taxon>
    </lineage>
</organism>
<evidence type="ECO:0000256" key="2">
    <source>
        <dbReference type="ARBA" id="ARBA00004664"/>
    </source>
</evidence>
<gene>
    <name evidence="10" type="primary">trpF</name>
    <name evidence="12" type="ORF">RAK27_04465</name>
</gene>
<protein>
    <recommendedName>
        <fullName evidence="5 10">N-(5'-phosphoribosyl)anthranilate isomerase</fullName>
        <shortName evidence="10">PRAI</shortName>
        <ecNumber evidence="4 10">5.3.1.24</ecNumber>
    </recommendedName>
</protein>
<dbReference type="Proteomes" id="UP001290462">
    <property type="component" value="Unassembled WGS sequence"/>
</dbReference>
<evidence type="ECO:0000259" key="11">
    <source>
        <dbReference type="Pfam" id="PF00697"/>
    </source>
</evidence>
<dbReference type="SUPFAM" id="SSF51366">
    <property type="entry name" value="Ribulose-phoshate binding barrel"/>
    <property type="match status" value="1"/>
</dbReference>
<keyword evidence="8 10" id="KW-0057">Aromatic amino acid biosynthesis</keyword>
<dbReference type="InterPro" id="IPR011060">
    <property type="entry name" value="RibuloseP-bd_barrel"/>
</dbReference>
<evidence type="ECO:0000313" key="13">
    <source>
        <dbReference type="Proteomes" id="UP001290462"/>
    </source>
</evidence>
<evidence type="ECO:0000256" key="6">
    <source>
        <dbReference type="ARBA" id="ARBA00022605"/>
    </source>
</evidence>
<dbReference type="RefSeq" id="WP_015076376.1">
    <property type="nucleotide sequence ID" value="NZ_BJOJ01000007.1"/>
</dbReference>
<evidence type="ECO:0000256" key="9">
    <source>
        <dbReference type="ARBA" id="ARBA00023235"/>
    </source>
</evidence>
<name>A0AAW9JW79_CARML</name>
<dbReference type="InterPro" id="IPR013785">
    <property type="entry name" value="Aldolase_TIM"/>
</dbReference>
<dbReference type="AlphaFoldDB" id="A0AAW9JW79"/>
<dbReference type="NCBIfam" id="NF002300">
    <property type="entry name" value="PRK01222.1-7"/>
    <property type="match status" value="1"/>
</dbReference>
<dbReference type="InterPro" id="IPR044643">
    <property type="entry name" value="TrpF_fam"/>
</dbReference>
<evidence type="ECO:0000256" key="3">
    <source>
        <dbReference type="ARBA" id="ARBA00007571"/>
    </source>
</evidence>
<dbReference type="Gene3D" id="3.20.20.70">
    <property type="entry name" value="Aldolase class I"/>
    <property type="match status" value="1"/>
</dbReference>
<evidence type="ECO:0000256" key="1">
    <source>
        <dbReference type="ARBA" id="ARBA00001164"/>
    </source>
</evidence>
<evidence type="ECO:0000256" key="5">
    <source>
        <dbReference type="ARBA" id="ARBA00022272"/>
    </source>
</evidence>
<keyword evidence="7 10" id="KW-0822">Tryptophan biosynthesis</keyword>
<keyword evidence="6 10" id="KW-0028">Amino-acid biosynthesis</keyword>
<dbReference type="EC" id="5.3.1.24" evidence="4 10"/>
<dbReference type="GO" id="GO:0004640">
    <property type="term" value="F:phosphoribosylanthranilate isomerase activity"/>
    <property type="evidence" value="ECO:0007669"/>
    <property type="project" value="UniProtKB-UniRule"/>
</dbReference>
<dbReference type="PANTHER" id="PTHR42894">
    <property type="entry name" value="N-(5'-PHOSPHORIBOSYL)ANTHRANILATE ISOMERASE"/>
    <property type="match status" value="1"/>
</dbReference>
<accession>A0AAW9JW79</accession>
<dbReference type="EMBL" id="JAVBVO010000003">
    <property type="protein sequence ID" value="MDZ5757905.1"/>
    <property type="molecule type" value="Genomic_DNA"/>
</dbReference>
<dbReference type="Pfam" id="PF00697">
    <property type="entry name" value="PRAI"/>
    <property type="match status" value="1"/>
</dbReference>
<comment type="catalytic activity">
    <reaction evidence="1 10">
        <text>N-(5-phospho-beta-D-ribosyl)anthranilate = 1-(2-carboxyphenylamino)-1-deoxy-D-ribulose 5-phosphate</text>
        <dbReference type="Rhea" id="RHEA:21540"/>
        <dbReference type="ChEBI" id="CHEBI:18277"/>
        <dbReference type="ChEBI" id="CHEBI:58613"/>
        <dbReference type="EC" id="5.3.1.24"/>
    </reaction>
</comment>
<evidence type="ECO:0000256" key="8">
    <source>
        <dbReference type="ARBA" id="ARBA00023141"/>
    </source>
</evidence>
<sequence>MKVKICGLKEAKDVETAIEAGADFIGFVFAPSKRQITKKHAHELAKKIPKRVKIVGVFVDAPLEEVLDFIKSVPLDLVQCHGNESVVYLNQLPVPAIKAFGVQSDFALEKLKPYADHYLLLDAPIAGNGETFEWKNLAIPVDYRKQLFLAGGLTASNVQSAIRYFHPLVVDVSSGVETNQQKDPQKIKEFIKKAKEVA</sequence>
<comment type="pathway">
    <text evidence="2 10">Amino-acid biosynthesis; L-tryptophan biosynthesis; L-tryptophan from chorismate: step 3/5.</text>
</comment>
<comment type="caution">
    <text evidence="12">The sequence shown here is derived from an EMBL/GenBank/DDBJ whole genome shotgun (WGS) entry which is preliminary data.</text>
</comment>
<comment type="similarity">
    <text evidence="3 10">Belongs to the TrpF family.</text>
</comment>
<dbReference type="HAMAP" id="MF_00135">
    <property type="entry name" value="PRAI"/>
    <property type="match status" value="1"/>
</dbReference>
<evidence type="ECO:0000256" key="10">
    <source>
        <dbReference type="HAMAP-Rule" id="MF_00135"/>
    </source>
</evidence>
<dbReference type="PANTHER" id="PTHR42894:SF1">
    <property type="entry name" value="N-(5'-PHOSPHORIBOSYL)ANTHRANILATE ISOMERASE"/>
    <property type="match status" value="1"/>
</dbReference>
<keyword evidence="9 10" id="KW-0413">Isomerase</keyword>
<evidence type="ECO:0000256" key="7">
    <source>
        <dbReference type="ARBA" id="ARBA00022822"/>
    </source>
</evidence>
<dbReference type="InterPro" id="IPR001240">
    <property type="entry name" value="PRAI_dom"/>
</dbReference>
<reference evidence="12" key="1">
    <citation type="submission" date="2023-08" db="EMBL/GenBank/DDBJ databases">
        <title>Genomic characterization of piscicolin 126 produced by Carnobacterium maltaromaticum CM22 strain isolated from salmon (Salmo salar).</title>
        <authorList>
            <person name="Gonzalez-Gragera E."/>
            <person name="Garcia-Lopez J.D."/>
            <person name="Teso-Perez C."/>
            <person name="Gimenez-Hernandez I."/>
            <person name="Peralta-Sanchez J.M."/>
            <person name="Valdivia E."/>
            <person name="Montalban-Lopez M."/>
            <person name="Martin-Platero A.M."/>
            <person name="Banos A."/>
            <person name="Martinez-Bueno M."/>
        </authorList>
    </citation>
    <scope>NUCLEOTIDE SEQUENCE</scope>
    <source>
        <strain evidence="12">CM22</strain>
    </source>
</reference>
<evidence type="ECO:0000256" key="4">
    <source>
        <dbReference type="ARBA" id="ARBA00012572"/>
    </source>
</evidence>
<feature type="domain" description="N-(5'phosphoribosyl) anthranilate isomerase (PRAI)" evidence="11">
    <location>
        <begin position="3"/>
        <end position="192"/>
    </location>
</feature>
<dbReference type="FunFam" id="3.20.20.70:FF:000075">
    <property type="entry name" value="Tryptophan biosynthesis protein TRP1"/>
    <property type="match status" value="1"/>
</dbReference>
<proteinExistence type="inferred from homology"/>
<dbReference type="CDD" id="cd00405">
    <property type="entry name" value="PRAI"/>
    <property type="match status" value="1"/>
</dbReference>
<dbReference type="GO" id="GO:0000162">
    <property type="term" value="P:L-tryptophan biosynthetic process"/>
    <property type="evidence" value="ECO:0007669"/>
    <property type="project" value="UniProtKB-UniRule"/>
</dbReference>